<keyword evidence="2" id="KW-0472">Membrane</keyword>
<feature type="transmembrane region" description="Helical" evidence="2">
    <location>
        <begin position="29"/>
        <end position="51"/>
    </location>
</feature>
<evidence type="ECO:0000313" key="3">
    <source>
        <dbReference type="EMBL" id="OZI16752.1"/>
    </source>
</evidence>
<keyword evidence="2" id="KW-1133">Transmembrane helix</keyword>
<feature type="transmembrane region" description="Helical" evidence="2">
    <location>
        <begin position="79"/>
        <end position="100"/>
    </location>
</feature>
<gene>
    <name evidence="3" type="ORF">CAL19_19005</name>
</gene>
<keyword evidence="2" id="KW-0812">Transmembrane</keyword>
<protein>
    <recommendedName>
        <fullName evidence="5">Poly-beta-1,6-N-acetyl-D-glucosamine biosynthesis protein PgaD</fullName>
    </recommendedName>
</protein>
<evidence type="ECO:0000313" key="4">
    <source>
        <dbReference type="Proteomes" id="UP000216947"/>
    </source>
</evidence>
<dbReference type="RefSeq" id="WP_212589912.1">
    <property type="nucleotide sequence ID" value="NZ_NEVK01000008.1"/>
</dbReference>
<organism evidence="3 4">
    <name type="scientific">Bordetella genomosp. 7</name>
    <dbReference type="NCBI Taxonomy" id="1416805"/>
    <lineage>
        <taxon>Bacteria</taxon>
        <taxon>Pseudomonadati</taxon>
        <taxon>Pseudomonadota</taxon>
        <taxon>Betaproteobacteria</taxon>
        <taxon>Burkholderiales</taxon>
        <taxon>Alcaligenaceae</taxon>
        <taxon>Bordetella</taxon>
    </lineage>
</organism>
<dbReference type="Proteomes" id="UP000216947">
    <property type="component" value="Unassembled WGS sequence"/>
</dbReference>
<evidence type="ECO:0000256" key="1">
    <source>
        <dbReference type="SAM" id="MobiDB-lite"/>
    </source>
</evidence>
<keyword evidence="4" id="KW-1185">Reference proteome</keyword>
<feature type="compositionally biased region" description="Low complexity" evidence="1">
    <location>
        <begin position="178"/>
        <end position="213"/>
    </location>
</feature>
<evidence type="ECO:0000256" key="2">
    <source>
        <dbReference type="SAM" id="Phobius"/>
    </source>
</evidence>
<reference evidence="4" key="1">
    <citation type="submission" date="2017-05" db="EMBL/GenBank/DDBJ databases">
        <title>Complete and WGS of Bordetella genogroups.</title>
        <authorList>
            <person name="Spilker T."/>
            <person name="Lipuma J."/>
        </authorList>
    </citation>
    <scope>NUCLEOTIDE SEQUENCE [LARGE SCALE GENOMIC DNA]</scope>
    <source>
        <strain evidence="4">AU18089</strain>
    </source>
</reference>
<feature type="region of interest" description="Disordered" evidence="1">
    <location>
        <begin position="177"/>
        <end position="224"/>
    </location>
</feature>
<comment type="caution">
    <text evidence="3">The sequence shown here is derived from an EMBL/GenBank/DDBJ whole genome shotgun (WGS) entry which is preliminary data.</text>
</comment>
<dbReference type="AlphaFoldDB" id="A0A261QWI7"/>
<evidence type="ECO:0008006" key="5">
    <source>
        <dbReference type="Google" id="ProtNLM"/>
    </source>
</evidence>
<sequence>MMNRTSPERVRQDCRLIGQTLMRLALPRLLVRALVLGIAAIIWLLVASWLLDFGRGLSFDNLQALGQQTAGFLARINPYFWWGVVVIWTLIIFFIARGWLAADVAAARARPVPADELATLTGQLSDDSVAVLRWVWGSRDEPFTLGDLRLAHAELRHSRIDKLELVRQQGDILDGRAARVPGATAPGTTAPGTAVRGTSVPGTAAPAGAPAGPRLASERVEPNL</sequence>
<dbReference type="EMBL" id="NEVK01000008">
    <property type="protein sequence ID" value="OZI16752.1"/>
    <property type="molecule type" value="Genomic_DNA"/>
</dbReference>
<name>A0A261QWI7_9BORD</name>
<proteinExistence type="predicted"/>
<accession>A0A261QWI7</accession>